<dbReference type="Proteomes" id="UP000002033">
    <property type="component" value="Chromosome"/>
</dbReference>
<accession>D8JVN2</accession>
<dbReference type="KEGG" id="hdn:Hden_1107"/>
<evidence type="ECO:0000313" key="1">
    <source>
        <dbReference type="EMBL" id="ADJ22921.1"/>
    </source>
</evidence>
<dbReference type="AlphaFoldDB" id="D8JVN2"/>
<gene>
    <name evidence="1" type="ordered locus">Hden_1107</name>
</gene>
<name>D8JVN2_HYPDA</name>
<reference evidence="2" key="1">
    <citation type="journal article" date="2011" name="J. Bacteriol.">
        <title>Genome sequences of eight morphologically diverse alphaproteobacteria.</title>
        <authorList>
            <consortium name="US DOE Joint Genome Institute"/>
            <person name="Brown P.J."/>
            <person name="Kysela D.T."/>
            <person name="Buechlein A."/>
            <person name="Hemmerich C."/>
            <person name="Brun Y.V."/>
        </authorList>
    </citation>
    <scope>NUCLEOTIDE SEQUENCE [LARGE SCALE GENOMIC DNA]</scope>
    <source>
        <strain evidence="2">ATCC 51888 / DSM 1869 / NCIB 11706 / TK 0415</strain>
    </source>
</reference>
<evidence type="ECO:0000313" key="2">
    <source>
        <dbReference type="Proteomes" id="UP000002033"/>
    </source>
</evidence>
<keyword evidence="2" id="KW-1185">Reference proteome</keyword>
<sequence length="129" mass="15032">MREFEKRILSELEEAGQENFPTLLNTIVTPTGNASERNEFQTALTNLLQNGFIKIGLERDANRRLKNMSDEDSFALLTRITEHLVFKTQSGHWTGGARPWPEVVYTEMGKVEGRKILQEFGYQWWRQKD</sequence>
<dbReference type="EMBL" id="CP002083">
    <property type="protein sequence ID" value="ADJ22921.1"/>
    <property type="molecule type" value="Genomic_DNA"/>
</dbReference>
<dbReference type="STRING" id="582899.Hden_1107"/>
<organism evidence="1 2">
    <name type="scientific">Hyphomicrobium denitrificans (strain ATCC 51888 / DSM 1869 / NCIMB 11706 / TK 0415)</name>
    <dbReference type="NCBI Taxonomy" id="582899"/>
    <lineage>
        <taxon>Bacteria</taxon>
        <taxon>Pseudomonadati</taxon>
        <taxon>Pseudomonadota</taxon>
        <taxon>Alphaproteobacteria</taxon>
        <taxon>Hyphomicrobiales</taxon>
        <taxon>Hyphomicrobiaceae</taxon>
        <taxon>Hyphomicrobium</taxon>
    </lineage>
</organism>
<proteinExistence type="predicted"/>
<protein>
    <submittedName>
        <fullName evidence="1">Uncharacterized protein</fullName>
    </submittedName>
</protein>
<dbReference type="HOGENOM" id="CLU_1945840_0_0_5"/>